<dbReference type="InterPro" id="IPR051790">
    <property type="entry name" value="Cytochrome_c-biogenesis_DsbD"/>
</dbReference>
<name>A0A1H5L0M9_9MICC</name>
<protein>
    <submittedName>
        <fullName evidence="8">Cytochrome c biogenesis protein CcdA</fullName>
    </submittedName>
</protein>
<evidence type="ECO:0000259" key="7">
    <source>
        <dbReference type="Pfam" id="PF02683"/>
    </source>
</evidence>
<comment type="subcellular location">
    <subcellularLocation>
        <location evidence="1">Membrane</location>
        <topology evidence="1">Multi-pass membrane protein</topology>
    </subcellularLocation>
</comment>
<feature type="transmembrane region" description="Helical" evidence="6">
    <location>
        <begin position="189"/>
        <end position="212"/>
    </location>
</feature>
<comment type="similarity">
    <text evidence="2">Belongs to the DsbD family.</text>
</comment>
<dbReference type="GO" id="GO:0017004">
    <property type="term" value="P:cytochrome complex assembly"/>
    <property type="evidence" value="ECO:0007669"/>
    <property type="project" value="InterPro"/>
</dbReference>
<evidence type="ECO:0000313" key="8">
    <source>
        <dbReference type="EMBL" id="SEE69881.1"/>
    </source>
</evidence>
<keyword evidence="4 6" id="KW-1133">Transmembrane helix</keyword>
<keyword evidence="5 6" id="KW-0472">Membrane</keyword>
<dbReference type="AlphaFoldDB" id="A0A1H5L0M9"/>
<dbReference type="Proteomes" id="UP000182725">
    <property type="component" value="Unassembled WGS sequence"/>
</dbReference>
<evidence type="ECO:0000256" key="1">
    <source>
        <dbReference type="ARBA" id="ARBA00004141"/>
    </source>
</evidence>
<feature type="transmembrane region" description="Helical" evidence="6">
    <location>
        <begin position="245"/>
        <end position="264"/>
    </location>
</feature>
<feature type="transmembrane region" description="Helical" evidence="6">
    <location>
        <begin position="145"/>
        <end position="169"/>
    </location>
</feature>
<keyword evidence="3 6" id="KW-0812">Transmembrane</keyword>
<dbReference type="GO" id="GO:0016020">
    <property type="term" value="C:membrane"/>
    <property type="evidence" value="ECO:0007669"/>
    <property type="project" value="UniProtKB-SubCell"/>
</dbReference>
<dbReference type="PANTHER" id="PTHR31272:SF4">
    <property type="entry name" value="CYTOCHROME C-TYPE BIOGENESIS PROTEIN HI_1454-RELATED"/>
    <property type="match status" value="1"/>
</dbReference>
<proteinExistence type="inferred from homology"/>
<reference evidence="8 9" key="1">
    <citation type="submission" date="2016-10" db="EMBL/GenBank/DDBJ databases">
        <authorList>
            <person name="de Groot N.N."/>
        </authorList>
    </citation>
    <scope>NUCLEOTIDE SEQUENCE [LARGE SCALE GENOMIC DNA]</scope>
    <source>
        <strain evidence="8 9">DSM 22274</strain>
    </source>
</reference>
<dbReference type="RefSeq" id="WP_074711655.1">
    <property type="nucleotide sequence ID" value="NZ_FNTV01000001.1"/>
</dbReference>
<feature type="transmembrane region" description="Helical" evidence="6">
    <location>
        <begin position="12"/>
        <end position="33"/>
    </location>
</feature>
<sequence>MDIGYTGALLGGILTLLSPCSVMLLPAFFAYAFASPTKLMARTALFYAGLLTTLVPLGLLAGLLGSLVMQNRTALITVAAVLVMLIGMLQVIGVELPGLSRRAGTDGTSAVSVYVLGTVYGVAGVCAGPILGSVLAVAAAGGNPLYGGIMLAIFALGMTLPLGILSLLWTRFQLSGRRWLKPRRFRLGLWENTIWMVISGLLSIGIGVLLLVTQGTSSLGGVLSIDTQYATESWVATTASQISNVGFGIAALALLLVAGALYVWRSRRADRLADKEQADREPAVKG</sequence>
<evidence type="ECO:0000256" key="2">
    <source>
        <dbReference type="ARBA" id="ARBA00006143"/>
    </source>
</evidence>
<evidence type="ECO:0000256" key="4">
    <source>
        <dbReference type="ARBA" id="ARBA00022989"/>
    </source>
</evidence>
<organism evidence="8 9">
    <name type="scientific">Arthrobacter alpinus</name>
    <dbReference type="NCBI Taxonomy" id="656366"/>
    <lineage>
        <taxon>Bacteria</taxon>
        <taxon>Bacillati</taxon>
        <taxon>Actinomycetota</taxon>
        <taxon>Actinomycetes</taxon>
        <taxon>Micrococcales</taxon>
        <taxon>Micrococcaceae</taxon>
        <taxon>Arthrobacter</taxon>
    </lineage>
</organism>
<feature type="transmembrane region" description="Helical" evidence="6">
    <location>
        <begin position="45"/>
        <end position="68"/>
    </location>
</feature>
<dbReference type="PANTHER" id="PTHR31272">
    <property type="entry name" value="CYTOCHROME C-TYPE BIOGENESIS PROTEIN HI_1454-RELATED"/>
    <property type="match status" value="1"/>
</dbReference>
<accession>A0A1H5L0M9</accession>
<feature type="transmembrane region" description="Helical" evidence="6">
    <location>
        <begin position="113"/>
        <end position="139"/>
    </location>
</feature>
<gene>
    <name evidence="8" type="ORF">SAMN04489740_2226</name>
</gene>
<feature type="transmembrane region" description="Helical" evidence="6">
    <location>
        <begin position="74"/>
        <end position="92"/>
    </location>
</feature>
<dbReference type="InterPro" id="IPR003834">
    <property type="entry name" value="Cyt_c_assmbl_TM_dom"/>
</dbReference>
<evidence type="ECO:0000256" key="3">
    <source>
        <dbReference type="ARBA" id="ARBA00022692"/>
    </source>
</evidence>
<dbReference type="Pfam" id="PF02683">
    <property type="entry name" value="DsbD_TM"/>
    <property type="match status" value="1"/>
</dbReference>
<evidence type="ECO:0000256" key="6">
    <source>
        <dbReference type="SAM" id="Phobius"/>
    </source>
</evidence>
<evidence type="ECO:0000313" key="9">
    <source>
        <dbReference type="Proteomes" id="UP000182725"/>
    </source>
</evidence>
<feature type="domain" description="Cytochrome C biogenesis protein transmembrane" evidence="7">
    <location>
        <begin position="8"/>
        <end position="181"/>
    </location>
</feature>
<dbReference type="EMBL" id="FNTV01000001">
    <property type="protein sequence ID" value="SEE69881.1"/>
    <property type="molecule type" value="Genomic_DNA"/>
</dbReference>
<evidence type="ECO:0000256" key="5">
    <source>
        <dbReference type="ARBA" id="ARBA00023136"/>
    </source>
</evidence>